<dbReference type="InterPro" id="IPR003593">
    <property type="entry name" value="AAA+_ATPase"/>
</dbReference>
<dbReference type="Proteomes" id="UP000291949">
    <property type="component" value="Unassembled WGS sequence"/>
</dbReference>
<dbReference type="GO" id="GO:0005524">
    <property type="term" value="F:ATP binding"/>
    <property type="evidence" value="ECO:0007669"/>
    <property type="project" value="UniProtKB-KW"/>
</dbReference>
<protein>
    <submittedName>
        <fullName evidence="5">ABC transporter ATP-binding protein</fullName>
    </submittedName>
</protein>
<dbReference type="InterPro" id="IPR003439">
    <property type="entry name" value="ABC_transporter-like_ATP-bd"/>
</dbReference>
<dbReference type="RefSeq" id="WP_154812153.1">
    <property type="nucleotide sequence ID" value="NZ_JAGSXC010000013.1"/>
</dbReference>
<dbReference type="PROSITE" id="PS50893">
    <property type="entry name" value="ABC_TRANSPORTER_2"/>
    <property type="match status" value="1"/>
</dbReference>
<keyword evidence="1" id="KW-0813">Transport</keyword>
<dbReference type="InterPro" id="IPR051782">
    <property type="entry name" value="ABC_Transporter_VariousFunc"/>
</dbReference>
<dbReference type="InterPro" id="IPR027417">
    <property type="entry name" value="P-loop_NTPase"/>
</dbReference>
<sequence>MIKLQNVSFGFEKKEILKNISLEIEQNDKIIGLLGPNGAGKTTLFNIIADYYQKYEGYINKREFTHFLLPDREYIPGNLTINKCLRDFKKIYAHFNETRALNMLEKLDLDFNKRISSFSKGMKEQLHLIFALAQDVDLYIFDEPLAAVDPVTRDILIDLIRNWRRKNSIAIISTHLVQDMDNLFDEYIIINNGKILSHEKTKEVIQTQSKSLNDIYKESVKNANDY</sequence>
<evidence type="ECO:0000256" key="1">
    <source>
        <dbReference type="ARBA" id="ARBA00022448"/>
    </source>
</evidence>
<evidence type="ECO:0000259" key="4">
    <source>
        <dbReference type="PROSITE" id="PS50893"/>
    </source>
</evidence>
<reference evidence="5 6" key="1">
    <citation type="journal article" date="2019" name="Sci. Transl. Med.">
        <title>Quorum sensing between bacterial species on the skin protects against epidermal injury in atopic dermatitis.</title>
        <authorList>
            <person name="Williams M.R."/>
        </authorList>
    </citation>
    <scope>NUCLEOTIDE SEQUENCE [LARGE SCALE GENOMIC DNA]</scope>
    <source>
        <strain evidence="5 6">H8</strain>
    </source>
</reference>
<feature type="domain" description="ABC transporter" evidence="4">
    <location>
        <begin position="2"/>
        <end position="217"/>
    </location>
</feature>
<accession>A0A7Z8E287</accession>
<dbReference type="CDD" id="cd03230">
    <property type="entry name" value="ABC_DR_subfamily_A"/>
    <property type="match status" value="1"/>
</dbReference>
<evidence type="ECO:0000313" key="5">
    <source>
        <dbReference type="EMBL" id="TBW75381.1"/>
    </source>
</evidence>
<evidence type="ECO:0000256" key="2">
    <source>
        <dbReference type="ARBA" id="ARBA00022741"/>
    </source>
</evidence>
<dbReference type="PANTHER" id="PTHR42939:SF1">
    <property type="entry name" value="ABC TRANSPORTER ATP-BINDING PROTEIN ALBC-RELATED"/>
    <property type="match status" value="1"/>
</dbReference>
<dbReference type="SMART" id="SM00382">
    <property type="entry name" value="AAA"/>
    <property type="match status" value="1"/>
</dbReference>
<name>A0A7Z8E287_STACP</name>
<comment type="caution">
    <text evidence="5">The sequence shown here is derived from an EMBL/GenBank/DDBJ whole genome shotgun (WGS) entry which is preliminary data.</text>
</comment>
<gene>
    <name evidence="5" type="ORF">EQ811_11765</name>
</gene>
<keyword evidence="3 5" id="KW-0067">ATP-binding</keyword>
<dbReference type="AlphaFoldDB" id="A0A7Z8E287"/>
<dbReference type="Pfam" id="PF00005">
    <property type="entry name" value="ABC_tran"/>
    <property type="match status" value="1"/>
</dbReference>
<keyword evidence="2" id="KW-0547">Nucleotide-binding</keyword>
<dbReference type="Gene3D" id="3.40.50.300">
    <property type="entry name" value="P-loop containing nucleotide triphosphate hydrolases"/>
    <property type="match status" value="1"/>
</dbReference>
<dbReference type="GO" id="GO:0016887">
    <property type="term" value="F:ATP hydrolysis activity"/>
    <property type="evidence" value="ECO:0007669"/>
    <property type="project" value="InterPro"/>
</dbReference>
<dbReference type="EMBL" id="SCHC01000007">
    <property type="protein sequence ID" value="TBW75381.1"/>
    <property type="molecule type" value="Genomic_DNA"/>
</dbReference>
<evidence type="ECO:0000313" key="6">
    <source>
        <dbReference type="Proteomes" id="UP000291949"/>
    </source>
</evidence>
<organism evidence="5 6">
    <name type="scientific">Staphylococcus capitis</name>
    <dbReference type="NCBI Taxonomy" id="29388"/>
    <lineage>
        <taxon>Bacteria</taxon>
        <taxon>Bacillati</taxon>
        <taxon>Bacillota</taxon>
        <taxon>Bacilli</taxon>
        <taxon>Bacillales</taxon>
        <taxon>Staphylococcaceae</taxon>
        <taxon>Staphylococcus</taxon>
    </lineage>
</organism>
<dbReference type="SUPFAM" id="SSF52540">
    <property type="entry name" value="P-loop containing nucleoside triphosphate hydrolases"/>
    <property type="match status" value="1"/>
</dbReference>
<evidence type="ECO:0000256" key="3">
    <source>
        <dbReference type="ARBA" id="ARBA00022840"/>
    </source>
</evidence>
<dbReference type="PANTHER" id="PTHR42939">
    <property type="entry name" value="ABC TRANSPORTER ATP-BINDING PROTEIN ALBC-RELATED"/>
    <property type="match status" value="1"/>
</dbReference>
<proteinExistence type="predicted"/>